<accession>A0A560HF64</accession>
<evidence type="ECO:0000256" key="4">
    <source>
        <dbReference type="ARBA" id="ARBA00022917"/>
    </source>
</evidence>
<evidence type="ECO:0000313" key="8">
    <source>
        <dbReference type="Proteomes" id="UP000315751"/>
    </source>
</evidence>
<dbReference type="PANTHER" id="PTHR10458">
    <property type="entry name" value="PEPTIDE DEFORMYLASE"/>
    <property type="match status" value="1"/>
</dbReference>
<evidence type="ECO:0000313" key="7">
    <source>
        <dbReference type="EMBL" id="TWB45066.1"/>
    </source>
</evidence>
<dbReference type="HAMAP" id="MF_00163">
    <property type="entry name" value="Pep_deformylase"/>
    <property type="match status" value="1"/>
</dbReference>
<feature type="binding site" evidence="6">
    <location>
        <position position="169"/>
    </location>
    <ligand>
        <name>Fe cation</name>
        <dbReference type="ChEBI" id="CHEBI:24875"/>
    </ligand>
</feature>
<feature type="binding site" evidence="6">
    <location>
        <position position="123"/>
    </location>
    <ligand>
        <name>Fe cation</name>
        <dbReference type="ChEBI" id="CHEBI:24875"/>
    </ligand>
</feature>
<organism evidence="7 8">
    <name type="scientific">Nitrospirillum amazonense</name>
    <dbReference type="NCBI Taxonomy" id="28077"/>
    <lineage>
        <taxon>Bacteria</taxon>
        <taxon>Pseudomonadati</taxon>
        <taxon>Pseudomonadota</taxon>
        <taxon>Alphaproteobacteria</taxon>
        <taxon>Rhodospirillales</taxon>
        <taxon>Azospirillaceae</taxon>
        <taxon>Nitrospirillum</taxon>
    </lineage>
</organism>
<sequence length="204" mass="22324">METGSRLPISHAAVTLRMGAGRGGTLAILKIARMGHPVLRRPALPVEEPIPAVVRQLAQDMIETMIDSSGVGLAAPQVHVGWRVIVFRVPAERAGGDGVAAQVLVNPVVEPLSEEMQFGWEGCLSIPGLRGAVPRYNHIRYRGLALDGSVVEREARGFHARVVQHECDHLDGVLYLDRMDDLRFLSFTEEMKYFGTDSVPRLPG</sequence>
<comment type="similarity">
    <text evidence="1 6">Belongs to the polypeptide deformylase family.</text>
</comment>
<proteinExistence type="inferred from homology"/>
<dbReference type="InterPro" id="IPR023635">
    <property type="entry name" value="Peptide_deformylase"/>
</dbReference>
<dbReference type="EMBL" id="VITR01000002">
    <property type="protein sequence ID" value="TWB45066.1"/>
    <property type="molecule type" value="Genomic_DNA"/>
</dbReference>
<dbReference type="PRINTS" id="PR01576">
    <property type="entry name" value="PDEFORMYLASE"/>
</dbReference>
<dbReference type="Gene3D" id="3.90.45.10">
    <property type="entry name" value="Peptide deformylase"/>
    <property type="match status" value="1"/>
</dbReference>
<dbReference type="InterPro" id="IPR036821">
    <property type="entry name" value="Peptide_deformylase_sf"/>
</dbReference>
<evidence type="ECO:0000256" key="6">
    <source>
        <dbReference type="HAMAP-Rule" id="MF_00163"/>
    </source>
</evidence>
<dbReference type="FunFam" id="3.90.45.10:FF:000003">
    <property type="entry name" value="Peptide deformylase"/>
    <property type="match status" value="1"/>
</dbReference>
<comment type="catalytic activity">
    <reaction evidence="6">
        <text>N-terminal N-formyl-L-methionyl-[peptide] + H2O = N-terminal L-methionyl-[peptide] + formate</text>
        <dbReference type="Rhea" id="RHEA:24420"/>
        <dbReference type="Rhea" id="RHEA-COMP:10639"/>
        <dbReference type="Rhea" id="RHEA-COMP:10640"/>
        <dbReference type="ChEBI" id="CHEBI:15377"/>
        <dbReference type="ChEBI" id="CHEBI:15740"/>
        <dbReference type="ChEBI" id="CHEBI:49298"/>
        <dbReference type="ChEBI" id="CHEBI:64731"/>
        <dbReference type="EC" id="3.5.1.88"/>
    </reaction>
</comment>
<dbReference type="EC" id="3.5.1.88" evidence="6"/>
<comment type="caution">
    <text evidence="7">The sequence shown here is derived from an EMBL/GenBank/DDBJ whole genome shotgun (WGS) entry which is preliminary data.</text>
</comment>
<dbReference type="CDD" id="cd00487">
    <property type="entry name" value="Pep_deformylase"/>
    <property type="match status" value="1"/>
</dbReference>
<dbReference type="Pfam" id="PF01327">
    <property type="entry name" value="Pep_deformylase"/>
    <property type="match status" value="1"/>
</dbReference>
<dbReference type="SUPFAM" id="SSF56420">
    <property type="entry name" value="Peptide deformylase"/>
    <property type="match status" value="1"/>
</dbReference>
<keyword evidence="4 6" id="KW-0648">Protein biosynthesis</keyword>
<comment type="function">
    <text evidence="6">Removes the formyl group from the N-terminal Met of newly synthesized proteins. Requires at least a dipeptide for an efficient rate of reaction. N-terminal L-methionine is a prerequisite for activity but the enzyme has broad specificity at other positions.</text>
</comment>
<keyword evidence="8" id="KW-1185">Reference proteome</keyword>
<gene>
    <name evidence="6" type="primary">def</name>
    <name evidence="7" type="ORF">FBZ90_10216</name>
</gene>
<keyword evidence="2 6" id="KW-0479">Metal-binding</keyword>
<feature type="active site" evidence="6">
    <location>
        <position position="166"/>
    </location>
</feature>
<evidence type="ECO:0000256" key="3">
    <source>
        <dbReference type="ARBA" id="ARBA00022801"/>
    </source>
</evidence>
<keyword evidence="3 6" id="KW-0378">Hydrolase</keyword>
<comment type="cofactor">
    <cofactor evidence="6">
        <name>Fe(2+)</name>
        <dbReference type="ChEBI" id="CHEBI:29033"/>
    </cofactor>
    <text evidence="6">Binds 1 Fe(2+) ion.</text>
</comment>
<dbReference type="GO" id="GO:0042586">
    <property type="term" value="F:peptide deformylase activity"/>
    <property type="evidence" value="ECO:0007669"/>
    <property type="project" value="UniProtKB-UniRule"/>
</dbReference>
<keyword evidence="5 6" id="KW-0408">Iron</keyword>
<dbReference type="AlphaFoldDB" id="A0A560HF64"/>
<dbReference type="GO" id="GO:0046872">
    <property type="term" value="F:metal ion binding"/>
    <property type="evidence" value="ECO:0007669"/>
    <property type="project" value="UniProtKB-KW"/>
</dbReference>
<dbReference type="PANTHER" id="PTHR10458:SF20">
    <property type="entry name" value="PEPTIDE DEFORMYLASE 1"/>
    <property type="match status" value="1"/>
</dbReference>
<dbReference type="NCBIfam" id="TIGR00079">
    <property type="entry name" value="pept_deformyl"/>
    <property type="match status" value="1"/>
</dbReference>
<feature type="binding site" evidence="6">
    <location>
        <position position="165"/>
    </location>
    <ligand>
        <name>Fe cation</name>
        <dbReference type="ChEBI" id="CHEBI:24875"/>
    </ligand>
</feature>
<dbReference type="NCBIfam" id="NF001159">
    <property type="entry name" value="PRK00150.1-3"/>
    <property type="match status" value="1"/>
</dbReference>
<dbReference type="GO" id="GO:0006412">
    <property type="term" value="P:translation"/>
    <property type="evidence" value="ECO:0007669"/>
    <property type="project" value="UniProtKB-UniRule"/>
</dbReference>
<dbReference type="PIRSF" id="PIRSF004749">
    <property type="entry name" value="Pep_def"/>
    <property type="match status" value="1"/>
</dbReference>
<evidence type="ECO:0000256" key="2">
    <source>
        <dbReference type="ARBA" id="ARBA00022723"/>
    </source>
</evidence>
<evidence type="ECO:0000256" key="5">
    <source>
        <dbReference type="ARBA" id="ARBA00023004"/>
    </source>
</evidence>
<reference evidence="7 8" key="1">
    <citation type="submission" date="2019-06" db="EMBL/GenBank/DDBJ databases">
        <title>Genomic Encyclopedia of Type Strains, Phase IV (KMG-V): Genome sequencing to study the core and pangenomes of soil and plant-associated prokaryotes.</title>
        <authorList>
            <person name="Whitman W."/>
        </authorList>
    </citation>
    <scope>NUCLEOTIDE SEQUENCE [LARGE SCALE GENOMIC DNA]</scope>
    <source>
        <strain evidence="7 8">BR 11622</strain>
    </source>
</reference>
<evidence type="ECO:0000256" key="1">
    <source>
        <dbReference type="ARBA" id="ARBA00010759"/>
    </source>
</evidence>
<protein>
    <recommendedName>
        <fullName evidence="6">Peptide deformylase</fullName>
        <shortName evidence="6">PDF</shortName>
        <ecNumber evidence="6">3.5.1.88</ecNumber>
    </recommendedName>
    <alternativeName>
        <fullName evidence="6">Polypeptide deformylase</fullName>
    </alternativeName>
</protein>
<name>A0A560HF64_9PROT</name>
<dbReference type="Proteomes" id="UP000315751">
    <property type="component" value="Unassembled WGS sequence"/>
</dbReference>